<evidence type="ECO:0000256" key="8">
    <source>
        <dbReference type="ARBA" id="ARBA00024235"/>
    </source>
</evidence>
<reference evidence="11 12" key="1">
    <citation type="submission" date="2023-02" db="EMBL/GenBank/DDBJ databases">
        <title>Bacterial whole genomic sequence of Curvibacter sp. HBC61.</title>
        <authorList>
            <person name="Le V."/>
            <person name="Ko S.-R."/>
            <person name="Ahn C.-Y."/>
            <person name="Oh H.-M."/>
        </authorList>
    </citation>
    <scope>NUCLEOTIDE SEQUENCE [LARGE SCALE GENOMIC DNA]</scope>
    <source>
        <strain evidence="11 12">HBC61</strain>
    </source>
</reference>
<keyword evidence="4 9" id="KW-1133">Transmembrane helix</keyword>
<dbReference type="Proteomes" id="UP001528673">
    <property type="component" value="Unassembled WGS sequence"/>
</dbReference>
<dbReference type="PANTHER" id="PTHR38035:SF1">
    <property type="entry name" value="ANCILLARY SECYEG TRANSLOCON SUBUNIT"/>
    <property type="match status" value="1"/>
</dbReference>
<keyword evidence="2" id="KW-1003">Cell membrane</keyword>
<name>A0ABT5MX04_9BURK</name>
<evidence type="ECO:0000256" key="1">
    <source>
        <dbReference type="ARBA" id="ARBA00004401"/>
    </source>
</evidence>
<feature type="transmembrane region" description="Helical" evidence="9">
    <location>
        <begin position="26"/>
        <end position="44"/>
    </location>
</feature>
<dbReference type="InterPro" id="IPR011990">
    <property type="entry name" value="TPR-like_helical_dom_sf"/>
</dbReference>
<dbReference type="InterPro" id="IPR026039">
    <property type="entry name" value="YfgM"/>
</dbReference>
<dbReference type="PIRSF" id="PIRSF006170">
    <property type="entry name" value="YfgM"/>
    <property type="match status" value="1"/>
</dbReference>
<proteinExistence type="inferred from homology"/>
<keyword evidence="12" id="KW-1185">Reference proteome</keyword>
<keyword evidence="6" id="KW-0143">Chaperone</keyword>
<dbReference type="Gene3D" id="1.25.40.10">
    <property type="entry name" value="Tetratricopeptide repeat domain"/>
    <property type="match status" value="1"/>
</dbReference>
<comment type="subcellular location">
    <subcellularLocation>
        <location evidence="1">Cell membrane</location>
        <topology evidence="1">Single-pass type II membrane protein</topology>
    </subcellularLocation>
</comment>
<dbReference type="EMBL" id="JAQSIP010000001">
    <property type="protein sequence ID" value="MDD0837248.1"/>
    <property type="molecule type" value="Genomic_DNA"/>
</dbReference>
<sequence length="226" mass="24972">MASHLDLEEQEQLDQLKHFWTRYGNAITWVLIVILAAIGGWNGYQYWQRTQAAQASALYDELERAAQAQDVQKIARVQEDLRSKYARTTYAAQGSLLAAQVLAEKGNVDAATAALNWVMADGSDDGIKAVARVRLAALQIEAKAYDEALKTLSASVPREFEALVADRKGDVLSLQGKADEAVVEYRKAYKQLDLRTEYRRLVEAKLNALGVNPQDTATSAAAEDKK</sequence>
<dbReference type="SUPFAM" id="SSF48452">
    <property type="entry name" value="TPR-like"/>
    <property type="match status" value="1"/>
</dbReference>
<keyword evidence="5 9" id="KW-0472">Membrane</keyword>
<evidence type="ECO:0000256" key="9">
    <source>
        <dbReference type="SAM" id="Phobius"/>
    </source>
</evidence>
<evidence type="ECO:0000259" key="10">
    <source>
        <dbReference type="Pfam" id="PF09976"/>
    </source>
</evidence>
<evidence type="ECO:0000313" key="12">
    <source>
        <dbReference type="Proteomes" id="UP001528673"/>
    </source>
</evidence>
<comment type="similarity">
    <text evidence="7">Belongs to the YfgM family.</text>
</comment>
<dbReference type="Pfam" id="PF09976">
    <property type="entry name" value="TPR_21"/>
    <property type="match status" value="1"/>
</dbReference>
<protein>
    <recommendedName>
        <fullName evidence="8">Ancillary SecYEG translocon subunit</fullName>
    </recommendedName>
</protein>
<comment type="caution">
    <text evidence="11">The sequence shown here is derived from an EMBL/GenBank/DDBJ whole genome shotgun (WGS) entry which is preliminary data.</text>
</comment>
<organism evidence="11 12">
    <name type="scientific">Curvibacter cyanobacteriorum</name>
    <dbReference type="NCBI Taxonomy" id="3026422"/>
    <lineage>
        <taxon>Bacteria</taxon>
        <taxon>Pseudomonadati</taxon>
        <taxon>Pseudomonadota</taxon>
        <taxon>Betaproteobacteria</taxon>
        <taxon>Burkholderiales</taxon>
        <taxon>Comamonadaceae</taxon>
        <taxon>Curvibacter</taxon>
    </lineage>
</organism>
<keyword evidence="3 9" id="KW-0812">Transmembrane</keyword>
<evidence type="ECO:0000256" key="5">
    <source>
        <dbReference type="ARBA" id="ARBA00023136"/>
    </source>
</evidence>
<evidence type="ECO:0000256" key="4">
    <source>
        <dbReference type="ARBA" id="ARBA00022989"/>
    </source>
</evidence>
<dbReference type="InterPro" id="IPR018704">
    <property type="entry name" value="SecYEG/CpoB_TPR"/>
</dbReference>
<evidence type="ECO:0000256" key="3">
    <source>
        <dbReference type="ARBA" id="ARBA00022692"/>
    </source>
</evidence>
<evidence type="ECO:0000313" key="11">
    <source>
        <dbReference type="EMBL" id="MDD0837248.1"/>
    </source>
</evidence>
<evidence type="ECO:0000256" key="2">
    <source>
        <dbReference type="ARBA" id="ARBA00022475"/>
    </source>
</evidence>
<accession>A0ABT5MX04</accession>
<gene>
    <name evidence="11" type="ORF">PSQ40_01565</name>
</gene>
<dbReference type="PANTHER" id="PTHR38035">
    <property type="entry name" value="UPF0070 PROTEIN YFGM"/>
    <property type="match status" value="1"/>
</dbReference>
<evidence type="ECO:0000256" key="7">
    <source>
        <dbReference type="ARBA" id="ARBA00024197"/>
    </source>
</evidence>
<feature type="domain" description="Ancillary SecYEG translocon subunit/Cell division coordinator CpoB TPR" evidence="10">
    <location>
        <begin position="17"/>
        <end position="210"/>
    </location>
</feature>
<evidence type="ECO:0000256" key="6">
    <source>
        <dbReference type="ARBA" id="ARBA00023186"/>
    </source>
</evidence>
<dbReference type="RefSeq" id="WP_273948218.1">
    <property type="nucleotide sequence ID" value="NZ_JAQSIP010000001.1"/>
</dbReference>